<evidence type="ECO:0000313" key="4">
    <source>
        <dbReference type="Proteomes" id="UP000288212"/>
    </source>
</evidence>
<protein>
    <recommendedName>
        <fullName evidence="2">YdbS-like PH domain-containing protein</fullName>
    </recommendedName>
</protein>
<evidence type="ECO:0000256" key="1">
    <source>
        <dbReference type="SAM" id="Phobius"/>
    </source>
</evidence>
<dbReference type="Pfam" id="PF03703">
    <property type="entry name" value="bPH_2"/>
    <property type="match status" value="1"/>
</dbReference>
<organism evidence="3 4">
    <name type="scientific">Aliidiomarina haloalkalitolerans</name>
    <dbReference type="NCBI Taxonomy" id="859059"/>
    <lineage>
        <taxon>Bacteria</taxon>
        <taxon>Pseudomonadati</taxon>
        <taxon>Pseudomonadota</taxon>
        <taxon>Gammaproteobacteria</taxon>
        <taxon>Alteromonadales</taxon>
        <taxon>Idiomarinaceae</taxon>
        <taxon>Aliidiomarina</taxon>
    </lineage>
</organism>
<sequence length="184" mass="21192">MTDTQSWQNVARNYIWYLRFDKTVLIALLFVFVVIAWFIDAIPQWVSYVSAAVLLVLWVILVFLWAPIRYRVTRYLLADDRVHFQLGAWWWRETSVTHNRLQHIEIQQGPIERLLGISRLILYTAGGTGADLVIPGLPMDDSEAIRNQLLQDIAQEEISDEAITSAALTSSAEPQAEAEERRHD</sequence>
<evidence type="ECO:0000313" key="3">
    <source>
        <dbReference type="EMBL" id="RUO20235.1"/>
    </source>
</evidence>
<reference evidence="3 4" key="1">
    <citation type="journal article" date="2011" name="Front. Microbiol.">
        <title>Genomic signatures of strain selection and enhancement in Bacillus atrophaeus var. globigii, a historical biowarfare simulant.</title>
        <authorList>
            <person name="Gibbons H.S."/>
            <person name="Broomall S.M."/>
            <person name="McNew L.A."/>
            <person name="Daligault H."/>
            <person name="Chapman C."/>
            <person name="Bruce D."/>
            <person name="Karavis M."/>
            <person name="Krepps M."/>
            <person name="McGregor P.A."/>
            <person name="Hong C."/>
            <person name="Park K.H."/>
            <person name="Akmal A."/>
            <person name="Feldman A."/>
            <person name="Lin J.S."/>
            <person name="Chang W.E."/>
            <person name="Higgs B.W."/>
            <person name="Demirev P."/>
            <person name="Lindquist J."/>
            <person name="Liem A."/>
            <person name="Fochler E."/>
            <person name="Read T.D."/>
            <person name="Tapia R."/>
            <person name="Johnson S."/>
            <person name="Bishop-Lilly K.A."/>
            <person name="Detter C."/>
            <person name="Han C."/>
            <person name="Sozhamannan S."/>
            <person name="Rosenzweig C.N."/>
            <person name="Skowronski E.W."/>
        </authorList>
    </citation>
    <scope>NUCLEOTIDE SEQUENCE [LARGE SCALE GENOMIC DNA]</scope>
    <source>
        <strain evidence="3 4">AK5</strain>
    </source>
</reference>
<evidence type="ECO:0000259" key="2">
    <source>
        <dbReference type="Pfam" id="PF03703"/>
    </source>
</evidence>
<dbReference type="PANTHER" id="PTHR34473:SF3">
    <property type="entry name" value="TRANSMEMBRANE PROTEIN-RELATED"/>
    <property type="match status" value="1"/>
</dbReference>
<proteinExistence type="predicted"/>
<feature type="transmembrane region" description="Helical" evidence="1">
    <location>
        <begin position="45"/>
        <end position="66"/>
    </location>
</feature>
<keyword evidence="1" id="KW-0472">Membrane</keyword>
<dbReference type="InterPro" id="IPR005182">
    <property type="entry name" value="YdbS-like_PH"/>
</dbReference>
<feature type="transmembrane region" description="Helical" evidence="1">
    <location>
        <begin position="20"/>
        <end position="39"/>
    </location>
</feature>
<dbReference type="OrthoDB" id="1750577at2"/>
<feature type="domain" description="YdbS-like PH" evidence="2">
    <location>
        <begin position="70"/>
        <end position="149"/>
    </location>
</feature>
<dbReference type="Proteomes" id="UP000288212">
    <property type="component" value="Unassembled WGS sequence"/>
</dbReference>
<comment type="caution">
    <text evidence="3">The sequence shown here is derived from an EMBL/GenBank/DDBJ whole genome shotgun (WGS) entry which is preliminary data.</text>
</comment>
<dbReference type="EMBL" id="PIPI01000003">
    <property type="protein sequence ID" value="RUO20235.1"/>
    <property type="molecule type" value="Genomic_DNA"/>
</dbReference>
<name>A0A432VUT0_9GAMM</name>
<keyword evidence="1" id="KW-0812">Transmembrane</keyword>
<keyword evidence="4" id="KW-1185">Reference proteome</keyword>
<gene>
    <name evidence="3" type="ORF">CWE06_06305</name>
</gene>
<dbReference type="RefSeq" id="WP_126792282.1">
    <property type="nucleotide sequence ID" value="NZ_PIPI01000003.1"/>
</dbReference>
<keyword evidence="1" id="KW-1133">Transmembrane helix</keyword>
<dbReference type="AlphaFoldDB" id="A0A432VUT0"/>
<dbReference type="PANTHER" id="PTHR34473">
    <property type="entry name" value="UPF0699 TRANSMEMBRANE PROTEIN YDBS"/>
    <property type="match status" value="1"/>
</dbReference>
<accession>A0A432VUT0</accession>